<dbReference type="RefSeq" id="WP_168964252.1">
    <property type="nucleotide sequence ID" value="NZ_JABAEW010000109.1"/>
</dbReference>
<reference evidence="1 2" key="1">
    <citation type="submission" date="2020-04" db="EMBL/GenBank/DDBJ databases">
        <authorList>
            <person name="Hitch T.C.A."/>
            <person name="Wylensek D."/>
            <person name="Clavel T."/>
        </authorList>
    </citation>
    <scope>NUCLEOTIDE SEQUENCE [LARGE SCALE GENOMIC DNA]</scope>
    <source>
        <strain evidence="1 2">COR2-253-APC-1A</strain>
    </source>
</reference>
<accession>A0A848B2G9</accession>
<dbReference type="Proteomes" id="UP000576225">
    <property type="component" value="Unassembled WGS sequence"/>
</dbReference>
<proteinExistence type="predicted"/>
<sequence length="166" mass="19034">MDSCIRLNLAQVLAVAWVWQTEVLPKFMPIWKEYGIACGAYRKPELHVPAYNALLDQLLSDARREDLKYTKGAMSMLAFNSRILIVFEPAMPFRRDDPKWNECVELLRREVPGRIIAHESLRKPPQADRREAKHLIRQLLSVDARGKLLYDSPLGGCMIFTPASAQ</sequence>
<protein>
    <submittedName>
        <fullName evidence="1">Uncharacterized protein</fullName>
    </submittedName>
</protein>
<comment type="caution">
    <text evidence="1">The sequence shown here is derived from an EMBL/GenBank/DDBJ whole genome shotgun (WGS) entry which is preliminary data.</text>
</comment>
<evidence type="ECO:0000313" key="2">
    <source>
        <dbReference type="Proteomes" id="UP000576225"/>
    </source>
</evidence>
<dbReference type="AlphaFoldDB" id="A0A848B2G9"/>
<organism evidence="1 2">
    <name type="scientific">Victivallis vadensis</name>
    <dbReference type="NCBI Taxonomy" id="172901"/>
    <lineage>
        <taxon>Bacteria</taxon>
        <taxon>Pseudomonadati</taxon>
        <taxon>Lentisphaerota</taxon>
        <taxon>Lentisphaeria</taxon>
        <taxon>Victivallales</taxon>
        <taxon>Victivallaceae</taxon>
        <taxon>Victivallis</taxon>
    </lineage>
</organism>
<dbReference type="EMBL" id="JABAEW010000109">
    <property type="protein sequence ID" value="NMD89351.1"/>
    <property type="molecule type" value="Genomic_DNA"/>
</dbReference>
<evidence type="ECO:0000313" key="1">
    <source>
        <dbReference type="EMBL" id="NMD89351.1"/>
    </source>
</evidence>
<name>A0A848B2G9_9BACT</name>
<gene>
    <name evidence="1" type="ORF">HF882_22455</name>
</gene>